<organism evidence="1 2">
    <name type="scientific">Xanthomonas campestris pv. phaseoli</name>
    <dbReference type="NCBI Taxonomy" id="317013"/>
    <lineage>
        <taxon>Bacteria</taxon>
        <taxon>Pseudomonadati</taxon>
        <taxon>Pseudomonadota</taxon>
        <taxon>Gammaproteobacteria</taxon>
        <taxon>Lysobacterales</taxon>
        <taxon>Lysobacteraceae</taxon>
        <taxon>Xanthomonas</taxon>
    </lineage>
</organism>
<name>A0A7Z7IYW4_XANCH</name>
<evidence type="ECO:0000313" key="1">
    <source>
        <dbReference type="EMBL" id="SOO24169.1"/>
    </source>
</evidence>
<reference evidence="1 2" key="1">
    <citation type="submission" date="2017-10" db="EMBL/GenBank/DDBJ databases">
        <authorList>
            <person name="Regsiter A."/>
            <person name="William W."/>
        </authorList>
    </citation>
    <scope>NUCLEOTIDE SEQUENCE [LARGE SCALE GENOMIC DNA]</scope>
    <source>
        <strain evidence="1 2">CFBP6991</strain>
    </source>
</reference>
<gene>
    <name evidence="1" type="ORF">XFF6991_320168</name>
</gene>
<evidence type="ECO:0000313" key="2">
    <source>
        <dbReference type="Proteomes" id="UP000234345"/>
    </source>
</evidence>
<comment type="caution">
    <text evidence="1">The sequence shown here is derived from an EMBL/GenBank/DDBJ whole genome shotgun (WGS) entry which is preliminary data.</text>
</comment>
<protein>
    <submittedName>
        <fullName evidence="1">Uncharacterized protein</fullName>
    </submittedName>
</protein>
<dbReference type="AlphaFoldDB" id="A0A7Z7IYW4"/>
<sequence length="60" mass="7001">MRWCRCWSLPRPRAMPWLHGQRLRLPDDWQPLQMLPGLEAPDFSAHERLTRTTYAVGAAG</sequence>
<accession>A0A7Z7IYW4</accession>
<proteinExistence type="predicted"/>
<dbReference type="Proteomes" id="UP000234345">
    <property type="component" value="Unassembled WGS sequence"/>
</dbReference>
<dbReference type="EMBL" id="OCZC01000059">
    <property type="protein sequence ID" value="SOO24169.1"/>
    <property type="molecule type" value="Genomic_DNA"/>
</dbReference>